<reference evidence="2" key="1">
    <citation type="submission" date="2023-07" db="EMBL/GenBank/DDBJ databases">
        <title>30 novel species of actinomycetes from the DSMZ collection.</title>
        <authorList>
            <person name="Nouioui I."/>
        </authorList>
    </citation>
    <scope>NUCLEOTIDE SEQUENCE [LARGE SCALE GENOMIC DNA]</scope>
    <source>
        <strain evidence="2">DSM 44399</strain>
    </source>
</reference>
<name>A0ABU2JEK3_9ACTN</name>
<accession>A0ABU2JEK3</accession>
<gene>
    <name evidence="1" type="ORF">RM423_18675</name>
</gene>
<evidence type="ECO:0000313" key="2">
    <source>
        <dbReference type="Proteomes" id="UP001183176"/>
    </source>
</evidence>
<proteinExistence type="predicted"/>
<evidence type="ECO:0000313" key="1">
    <source>
        <dbReference type="EMBL" id="MDT0263411.1"/>
    </source>
</evidence>
<keyword evidence="2" id="KW-1185">Reference proteome</keyword>
<comment type="caution">
    <text evidence="1">The sequence shown here is derived from an EMBL/GenBank/DDBJ whole genome shotgun (WGS) entry which is preliminary data.</text>
</comment>
<dbReference type="RefSeq" id="WP_311424557.1">
    <property type="nucleotide sequence ID" value="NZ_JAVREH010000038.1"/>
</dbReference>
<sequence length="330" mass="34635">MRGGLAAFRTSLAQLTEPEAAATIRGIAAAFDADVADGAVPQPSVPPQSGSTDPARSVRYRPQFLLPPQGHPNTWRTEPLLRLRVATTIGPATVDTVDRLGPRIHRAVIDSLDSSQLSRSLRTLTRQHVPVLADDETGAPTSRQHLGDWQIANDDHLTGDHAAYRLGGDASSGIVGFVGVSLPAFSHAGEAHVVLDIGISVAEPVSILVIGRLLTDGLVALRDAGDALSPVLPADAQASLTGITLTAPRMVAGQSRSNPISGRVDFSPMGEHTRELSMDLGISFELWSDFDANDAGGVIVGAIEAMMVDAGFSDPTDGIDELGTRLSVQR</sequence>
<organism evidence="1 2">
    <name type="scientific">Jatrophihabitans lederbergiae</name>
    <dbReference type="NCBI Taxonomy" id="3075547"/>
    <lineage>
        <taxon>Bacteria</taxon>
        <taxon>Bacillati</taxon>
        <taxon>Actinomycetota</taxon>
        <taxon>Actinomycetes</taxon>
        <taxon>Jatrophihabitantales</taxon>
        <taxon>Jatrophihabitantaceae</taxon>
        <taxon>Jatrophihabitans</taxon>
    </lineage>
</organism>
<dbReference type="EMBL" id="JAVREH010000038">
    <property type="protein sequence ID" value="MDT0263411.1"/>
    <property type="molecule type" value="Genomic_DNA"/>
</dbReference>
<dbReference type="Proteomes" id="UP001183176">
    <property type="component" value="Unassembled WGS sequence"/>
</dbReference>
<protein>
    <submittedName>
        <fullName evidence="1">Uncharacterized protein</fullName>
    </submittedName>
</protein>